<reference evidence="4" key="1">
    <citation type="submission" date="2022-12" db="EMBL/GenBank/DDBJ databases">
        <title>Reference genome sequencing for broad-spectrum identification of bacterial and archaeal isolates by mass spectrometry.</title>
        <authorList>
            <person name="Sekiguchi Y."/>
            <person name="Tourlousse D.M."/>
        </authorList>
    </citation>
    <scope>NUCLEOTIDE SEQUENCE</scope>
    <source>
        <strain evidence="4">301</strain>
    </source>
</reference>
<dbReference type="SUPFAM" id="SSF75304">
    <property type="entry name" value="Amidase signature (AS) enzymes"/>
    <property type="match status" value="1"/>
</dbReference>
<dbReference type="EMBL" id="BSDO01000001">
    <property type="protein sequence ID" value="GLI21426.1"/>
    <property type="molecule type" value="Genomic_DNA"/>
</dbReference>
<dbReference type="InterPro" id="IPR036928">
    <property type="entry name" value="AS_sf"/>
</dbReference>
<name>A0A9W6CJW2_XANFL</name>
<comment type="caution">
    <text evidence="4">The sequence shown here is derived from an EMBL/GenBank/DDBJ whole genome shotgun (WGS) entry which is preliminary data.</text>
</comment>
<dbReference type="PANTHER" id="PTHR11895:SF176">
    <property type="entry name" value="AMIDASE AMID-RELATED"/>
    <property type="match status" value="1"/>
</dbReference>
<dbReference type="InterPro" id="IPR000120">
    <property type="entry name" value="Amidase"/>
</dbReference>
<accession>A0A9W6CJW2</accession>
<dbReference type="InterPro" id="IPR020556">
    <property type="entry name" value="Amidase_CS"/>
</dbReference>
<evidence type="ECO:0000256" key="1">
    <source>
        <dbReference type="ARBA" id="ARBA00003871"/>
    </source>
</evidence>
<evidence type="ECO:0000313" key="5">
    <source>
        <dbReference type="Proteomes" id="UP001144397"/>
    </source>
</evidence>
<dbReference type="Proteomes" id="UP001144397">
    <property type="component" value="Unassembled WGS sequence"/>
</dbReference>
<sequence>MKPLEQPFRAGWFDLAATARSAEIGRCAAAAAAMGPRLNATVCLSPARRPASGPLMGLPYVTKDIFDRATRRAEWGGCRVPGPAEKDAAILSRLDAAGGCEIAVTTLSALAYEPSGYNATLGRTRNPWHPGIVSGGSSSGSAAMVAAGAAYLGVGSDTGGSVRVPAACCGIVGLKPGWGILPDAGAMPLAPSLDVIGFMARHAGDLLRVWSTLTDAADVPAIRSLAVLDNAVAPAAEPVRRALREALEVLNRAGIGHTSVDCTGPMAAADAASLTIMQAEAARIHGAHGAEAEPADPALMRRIGKGHAISDAALAAARDAQPRLRNTFLTALGTADAAVLPVMPFPTPLASVVDPHDPDFAPRTLYAMTSLTRFVNALGLPAIAIPVGFDRRGTPLAMQVIGRPGGEMALLHLAATYQSLTRWDERRPPVCTGASLQERCA</sequence>
<dbReference type="PROSITE" id="PS00571">
    <property type="entry name" value="AMIDASES"/>
    <property type="match status" value="1"/>
</dbReference>
<evidence type="ECO:0000259" key="3">
    <source>
        <dbReference type="Pfam" id="PF01425"/>
    </source>
</evidence>
<protein>
    <recommendedName>
        <fullName evidence="2">Indoleacetamide hydrolase</fullName>
    </recommendedName>
</protein>
<dbReference type="PANTHER" id="PTHR11895">
    <property type="entry name" value="TRANSAMIDASE"/>
    <property type="match status" value="1"/>
</dbReference>
<proteinExistence type="predicted"/>
<organism evidence="4 5">
    <name type="scientific">Xanthobacter flavus</name>
    <dbReference type="NCBI Taxonomy" id="281"/>
    <lineage>
        <taxon>Bacteria</taxon>
        <taxon>Pseudomonadati</taxon>
        <taxon>Pseudomonadota</taxon>
        <taxon>Alphaproteobacteria</taxon>
        <taxon>Hyphomicrobiales</taxon>
        <taxon>Xanthobacteraceae</taxon>
        <taxon>Xanthobacter</taxon>
    </lineage>
</organism>
<dbReference type="AlphaFoldDB" id="A0A9W6CJW2"/>
<dbReference type="GO" id="GO:0003824">
    <property type="term" value="F:catalytic activity"/>
    <property type="evidence" value="ECO:0007669"/>
    <property type="project" value="InterPro"/>
</dbReference>
<dbReference type="Gene3D" id="3.90.1300.10">
    <property type="entry name" value="Amidase signature (AS) domain"/>
    <property type="match status" value="1"/>
</dbReference>
<gene>
    <name evidence="4" type="ORF">XFLAVUS301_11000</name>
</gene>
<evidence type="ECO:0000313" key="4">
    <source>
        <dbReference type="EMBL" id="GLI21426.1"/>
    </source>
</evidence>
<feature type="domain" description="Amidase" evidence="3">
    <location>
        <begin position="50"/>
        <end position="411"/>
    </location>
</feature>
<dbReference type="Pfam" id="PF01425">
    <property type="entry name" value="Amidase"/>
    <property type="match status" value="1"/>
</dbReference>
<evidence type="ECO:0000256" key="2">
    <source>
        <dbReference type="ARBA" id="ARBA00021874"/>
    </source>
</evidence>
<comment type="function">
    <text evidence="1">Hydrolyzes indole-3-acetamide (IAM) into indole-3-acetic acid (IAA).</text>
</comment>
<dbReference type="InterPro" id="IPR023631">
    <property type="entry name" value="Amidase_dom"/>
</dbReference>